<dbReference type="PANTHER" id="PTHR43432">
    <property type="entry name" value="SLR0285 PROTEIN"/>
    <property type="match status" value="1"/>
</dbReference>
<keyword evidence="6" id="KW-1185">Reference proteome</keyword>
<comment type="caution">
    <text evidence="5">The sequence shown here is derived from an EMBL/GenBank/DDBJ whole genome shotgun (WGS) entry which is preliminary data.</text>
</comment>
<dbReference type="PANTHER" id="PTHR43432:SF3">
    <property type="entry name" value="SLR0285 PROTEIN"/>
    <property type="match status" value="1"/>
</dbReference>
<gene>
    <name evidence="5" type="ORF">KUA55_03105</name>
</gene>
<dbReference type="RefSeq" id="WP_218324702.1">
    <property type="nucleotide sequence ID" value="NZ_JAHUZB010000001.1"/>
</dbReference>
<dbReference type="Proteomes" id="UP000774130">
    <property type="component" value="Unassembled WGS sequence"/>
</dbReference>
<evidence type="ECO:0000256" key="2">
    <source>
        <dbReference type="ARBA" id="ARBA00023004"/>
    </source>
</evidence>
<keyword evidence="3" id="KW-0411">Iron-sulfur</keyword>
<sequence>MHFKTYKTILSPKNHLNLYRGCTHGCIYCDSRSDCYQFDHVFEDIQVKSDALLILENELRKKRKPAMIGTGAMTDPYMPIEKKLQLTHGALELIKKYGFGVSILTKSNQILADIDLLEEINQQTKAVIQITLTTFNEELCKKLEPNVSGTKDRIEVLKEAQKRYIPTVVWLGPILPFINDSMENLVALLAACIEVNVKGIVCFGFGVTMRSGNREYFYQMLDRLFPGMKDKYRGAFGEQYVCNSPHHQKLMTYFIETCQNAGILWRTEEVFDYLQQFETKDEQLSLF</sequence>
<keyword evidence="1" id="KW-0479">Metal-binding</keyword>
<evidence type="ECO:0000256" key="3">
    <source>
        <dbReference type="ARBA" id="ARBA00023014"/>
    </source>
</evidence>
<dbReference type="InterPro" id="IPR007197">
    <property type="entry name" value="rSAM"/>
</dbReference>
<dbReference type="SFLD" id="SFLDG01084">
    <property type="entry name" value="Uncharacterised_Radical_SAM_Su"/>
    <property type="match status" value="1"/>
</dbReference>
<reference evidence="5 6" key="1">
    <citation type="submission" date="2021-06" db="EMBL/GenBank/DDBJ databases">
        <title>Enterococcus alishanensis sp. nov., a novel lactic acid bacterium isolated from fresh coffee beans.</title>
        <authorList>
            <person name="Chen Y.-S."/>
        </authorList>
    </citation>
    <scope>NUCLEOTIDE SEQUENCE [LARGE SCALE GENOMIC DNA]</scope>
    <source>
        <strain evidence="5 6">ALS3</strain>
    </source>
</reference>
<dbReference type="EMBL" id="JAHUZB010000001">
    <property type="protein sequence ID" value="MBV7389653.1"/>
    <property type="molecule type" value="Genomic_DNA"/>
</dbReference>
<protein>
    <submittedName>
        <fullName evidence="5">Radical SAM protein</fullName>
    </submittedName>
</protein>
<keyword evidence="2" id="KW-0408">Iron</keyword>
<evidence type="ECO:0000313" key="5">
    <source>
        <dbReference type="EMBL" id="MBV7389653.1"/>
    </source>
</evidence>
<dbReference type="InterPro" id="IPR040086">
    <property type="entry name" value="MJ0683-like"/>
</dbReference>
<dbReference type="Pfam" id="PF04055">
    <property type="entry name" value="Radical_SAM"/>
    <property type="match status" value="1"/>
</dbReference>
<dbReference type="SFLD" id="SFLDS00029">
    <property type="entry name" value="Radical_SAM"/>
    <property type="match status" value="1"/>
</dbReference>
<name>A0ABS6T9T2_9ENTE</name>
<accession>A0ABS6T9T2</accession>
<proteinExistence type="predicted"/>
<feature type="domain" description="Radical SAM core" evidence="4">
    <location>
        <begin position="17"/>
        <end position="188"/>
    </location>
</feature>
<dbReference type="CDD" id="cd01335">
    <property type="entry name" value="Radical_SAM"/>
    <property type="match status" value="1"/>
</dbReference>
<organism evidence="5 6">
    <name type="scientific">Enterococcus alishanensis</name>
    <dbReference type="NCBI Taxonomy" id="1303817"/>
    <lineage>
        <taxon>Bacteria</taxon>
        <taxon>Bacillati</taxon>
        <taxon>Bacillota</taxon>
        <taxon>Bacilli</taxon>
        <taxon>Lactobacillales</taxon>
        <taxon>Enterococcaceae</taxon>
        <taxon>Enterococcus</taxon>
    </lineage>
</organism>
<evidence type="ECO:0000259" key="4">
    <source>
        <dbReference type="Pfam" id="PF04055"/>
    </source>
</evidence>
<evidence type="ECO:0000313" key="6">
    <source>
        <dbReference type="Proteomes" id="UP000774130"/>
    </source>
</evidence>
<evidence type="ECO:0000256" key="1">
    <source>
        <dbReference type="ARBA" id="ARBA00022723"/>
    </source>
</evidence>